<evidence type="ECO:0000313" key="5">
    <source>
        <dbReference type="EMBL" id="BDE05091.1"/>
    </source>
</evidence>
<dbReference type="EMBL" id="AP025523">
    <property type="protein sequence ID" value="BDE05091.1"/>
    <property type="molecule type" value="Genomic_DNA"/>
</dbReference>
<evidence type="ECO:0000259" key="4">
    <source>
        <dbReference type="PROSITE" id="PS50949"/>
    </source>
</evidence>
<dbReference type="CDD" id="cd07377">
    <property type="entry name" value="WHTH_GntR"/>
    <property type="match status" value="1"/>
</dbReference>
<dbReference type="Pfam" id="PF00392">
    <property type="entry name" value="GntR"/>
    <property type="match status" value="1"/>
</dbReference>
<keyword evidence="3" id="KW-0804">Transcription</keyword>
<name>A0AAN1XVB4_UNVUL</name>
<accession>A0AAN1XVB4</accession>
<evidence type="ECO:0000313" key="6">
    <source>
        <dbReference type="Proteomes" id="UP001317532"/>
    </source>
</evidence>
<dbReference type="PANTHER" id="PTHR38445:SF7">
    <property type="entry name" value="GNTR-FAMILY TRANSCRIPTIONAL REGULATOR"/>
    <property type="match status" value="1"/>
</dbReference>
<organism evidence="5 6">
    <name type="scientific">Vulcanimicrobium alpinum</name>
    <dbReference type="NCBI Taxonomy" id="3016050"/>
    <lineage>
        <taxon>Bacteria</taxon>
        <taxon>Bacillati</taxon>
        <taxon>Vulcanimicrobiota</taxon>
        <taxon>Vulcanimicrobiia</taxon>
        <taxon>Vulcanimicrobiales</taxon>
        <taxon>Vulcanimicrobiaceae</taxon>
        <taxon>Vulcanimicrobium</taxon>
    </lineage>
</organism>
<dbReference type="Proteomes" id="UP001317532">
    <property type="component" value="Chromosome"/>
</dbReference>
<keyword evidence="1" id="KW-0805">Transcription regulation</keyword>
<dbReference type="KEGG" id="vab:WPS_03670"/>
<feature type="domain" description="HTH gntR-type" evidence="4">
    <location>
        <begin position="14"/>
        <end position="82"/>
    </location>
</feature>
<dbReference type="SMART" id="SM00345">
    <property type="entry name" value="HTH_GNTR"/>
    <property type="match status" value="1"/>
</dbReference>
<dbReference type="InterPro" id="IPR036388">
    <property type="entry name" value="WH-like_DNA-bd_sf"/>
</dbReference>
<dbReference type="InterPro" id="IPR036390">
    <property type="entry name" value="WH_DNA-bd_sf"/>
</dbReference>
<dbReference type="PANTHER" id="PTHR38445">
    <property type="entry name" value="HTH-TYPE TRANSCRIPTIONAL REPRESSOR YTRA"/>
    <property type="match status" value="1"/>
</dbReference>
<dbReference type="Gene3D" id="1.10.10.10">
    <property type="entry name" value="Winged helix-like DNA-binding domain superfamily/Winged helix DNA-binding domain"/>
    <property type="match status" value="1"/>
</dbReference>
<dbReference type="GO" id="GO:0003677">
    <property type="term" value="F:DNA binding"/>
    <property type="evidence" value="ECO:0007669"/>
    <property type="project" value="UniProtKB-KW"/>
</dbReference>
<keyword evidence="2" id="KW-0238">DNA-binding</keyword>
<dbReference type="PROSITE" id="PS50949">
    <property type="entry name" value="HTH_GNTR"/>
    <property type="match status" value="1"/>
</dbReference>
<evidence type="ECO:0000256" key="2">
    <source>
        <dbReference type="ARBA" id="ARBA00023125"/>
    </source>
</evidence>
<dbReference type="SUPFAM" id="SSF46785">
    <property type="entry name" value="Winged helix' DNA-binding domain"/>
    <property type="match status" value="1"/>
</dbReference>
<dbReference type="AlphaFoldDB" id="A0AAN1XVB4"/>
<protein>
    <submittedName>
        <fullName evidence="5">GntR family transcriptional regulator</fullName>
    </submittedName>
</protein>
<dbReference type="InterPro" id="IPR000524">
    <property type="entry name" value="Tscrpt_reg_HTH_GntR"/>
</dbReference>
<keyword evidence="6" id="KW-1185">Reference proteome</keyword>
<evidence type="ECO:0000256" key="3">
    <source>
        <dbReference type="ARBA" id="ARBA00023163"/>
    </source>
</evidence>
<gene>
    <name evidence="5" type="primary">gntR</name>
    <name evidence="5" type="ORF">WPS_03670</name>
</gene>
<reference evidence="5 6" key="1">
    <citation type="journal article" date="2022" name="ISME Commun">
        <title>Vulcanimicrobium alpinus gen. nov. sp. nov., the first cultivated representative of the candidate phylum 'Eremiobacterota', is a metabolically versatile aerobic anoxygenic phototroph.</title>
        <authorList>
            <person name="Yabe S."/>
            <person name="Muto K."/>
            <person name="Abe K."/>
            <person name="Yokota A."/>
            <person name="Staudigel H."/>
            <person name="Tebo B.M."/>
        </authorList>
    </citation>
    <scope>NUCLEOTIDE SEQUENCE [LARGE SCALE GENOMIC DNA]</scope>
    <source>
        <strain evidence="5 6">WC8-2</strain>
    </source>
</reference>
<evidence type="ECO:0000256" key="1">
    <source>
        <dbReference type="ARBA" id="ARBA00023015"/>
    </source>
</evidence>
<sequence length="134" mass="14561">MPPAFFSVNPHGGGPLYQQLADQIKRAVAMGALAPGERLPTVKGLAHELKLNPNTVARVYRDLERDGVIATTPGRGSFVRENGAVGEARRMATNVTEIALDNAVREARSLGVTREELDAIARAAVARWYPEEER</sequence>
<dbReference type="RefSeq" id="WP_317996157.1">
    <property type="nucleotide sequence ID" value="NZ_AP025523.1"/>
</dbReference>
<dbReference type="GO" id="GO:0003700">
    <property type="term" value="F:DNA-binding transcription factor activity"/>
    <property type="evidence" value="ECO:0007669"/>
    <property type="project" value="InterPro"/>
</dbReference>
<proteinExistence type="predicted"/>